<proteinExistence type="inferred from homology"/>
<protein>
    <recommendedName>
        <fullName evidence="5">Flotillin-like</fullName>
    </recommendedName>
</protein>
<accession>A0A314YTU7</accession>
<dbReference type="CDD" id="cd03399">
    <property type="entry name" value="SPFH_flotillin"/>
    <property type="match status" value="1"/>
</dbReference>
<comment type="caution">
    <text evidence="7">The sequence shown here is derived from an EMBL/GenBank/DDBJ whole genome shotgun (WGS) entry which is preliminary data.</text>
</comment>
<evidence type="ECO:0000256" key="5">
    <source>
        <dbReference type="RuleBase" id="RU366054"/>
    </source>
</evidence>
<dbReference type="Proteomes" id="UP000250321">
    <property type="component" value="Unassembled WGS sequence"/>
</dbReference>
<name>A0A314YTU7_PRUYE</name>
<evidence type="ECO:0000256" key="1">
    <source>
        <dbReference type="ARBA" id="ARBA00007161"/>
    </source>
</evidence>
<dbReference type="InterPro" id="IPR027705">
    <property type="entry name" value="Flotillin_fam"/>
</dbReference>
<sequence length="441" mass="48907">MYRVASPSEYLVITGAGIDDIKLAKKGWILPGQSYIIFDMSPVNYTFEVQAMSSEKLPFMLPAVFTIGPRIDDMPSLHKYAKLISRHDKLSSHVKELVQGIIEGETRVLSASMTMEQVFRGTKEFKQEVFEKVQLELNQFGLLIYNANVKQLVDVPGHEYFSYLGQKTQMEAANQAKVDVAEARKKGKVGSKEREGLTLQNASKIDAETKIYATKRSGEGMMAEIKVKAEVKVYENAREAEVLEANAELAKKKAGTEQLKAEFLSKASVEYETKVQEANWELYNKQKAAEAILYQREKEAEALKAIAEAEFYARQQVADGEFYAKKKEAEGLIALGQAQGAYLRNLLDAVGGNYAAMRDFMMINSGIFQEITKINADAVCGLQPKISIWTNGGGEGGAKWAMKEVAGVYKMLPPLFKTVHEQTGMLAPAWMGTSANSVSNN</sequence>
<dbReference type="OrthoDB" id="6080404at2759"/>
<evidence type="ECO:0000256" key="4">
    <source>
        <dbReference type="ARBA" id="ARBA00023136"/>
    </source>
</evidence>
<reference evidence="7 8" key="1">
    <citation type="submission" date="2018-02" db="EMBL/GenBank/DDBJ databases">
        <title>Draft genome of wild Prunus yedoensis var. nudiflora.</title>
        <authorList>
            <person name="Baek S."/>
            <person name="Kim J.-H."/>
            <person name="Choi K."/>
            <person name="Kim G.-B."/>
            <person name="Cho A."/>
            <person name="Jang H."/>
            <person name="Shin C.-H."/>
            <person name="Yu H.-J."/>
            <person name="Mun J.-H."/>
        </authorList>
    </citation>
    <scope>NUCLEOTIDE SEQUENCE [LARGE SCALE GENOMIC DNA]</scope>
    <source>
        <strain evidence="8">cv. Jeju island</strain>
        <tissue evidence="7">Leaf</tissue>
    </source>
</reference>
<evidence type="ECO:0000259" key="6">
    <source>
        <dbReference type="Pfam" id="PF01145"/>
    </source>
</evidence>
<keyword evidence="4 5" id="KW-0472">Membrane</keyword>
<dbReference type="InterPro" id="IPR001107">
    <property type="entry name" value="Band_7"/>
</dbReference>
<dbReference type="PANTHER" id="PTHR13806">
    <property type="entry name" value="FLOTILLIN-RELATED"/>
    <property type="match status" value="1"/>
</dbReference>
<evidence type="ECO:0000256" key="2">
    <source>
        <dbReference type="ARBA" id="ARBA00022475"/>
    </source>
</evidence>
<comment type="similarity">
    <text evidence="1 5">Belongs to the band 7/mec-2 family. Flotillin subfamily.</text>
</comment>
<dbReference type="InterPro" id="IPR036013">
    <property type="entry name" value="Band_7/SPFH_dom_sf"/>
</dbReference>
<dbReference type="PANTHER" id="PTHR13806:SF31">
    <property type="entry name" value="FLOTILLIN-LIKE PROTEIN 1-RELATED"/>
    <property type="match status" value="1"/>
</dbReference>
<comment type="subcellular location">
    <subcellularLocation>
        <location evidence="5">Cell membrane</location>
        <topology evidence="5">Lipid-anchor</topology>
    </subcellularLocation>
    <subcellularLocation>
        <location evidence="5">Membrane</location>
        <location evidence="5">Caveola</location>
    </subcellularLocation>
</comment>
<dbReference type="SUPFAM" id="SSF117892">
    <property type="entry name" value="Band 7/SPFH domain"/>
    <property type="match status" value="1"/>
</dbReference>
<feature type="domain" description="Band 7" evidence="6">
    <location>
        <begin position="4"/>
        <end position="184"/>
    </location>
</feature>
<evidence type="ECO:0000313" key="8">
    <source>
        <dbReference type="Proteomes" id="UP000250321"/>
    </source>
</evidence>
<evidence type="ECO:0000256" key="3">
    <source>
        <dbReference type="ARBA" id="ARBA00023054"/>
    </source>
</evidence>
<dbReference type="GO" id="GO:0005901">
    <property type="term" value="C:caveola"/>
    <property type="evidence" value="ECO:0007669"/>
    <property type="project" value="UniProtKB-SubCell"/>
</dbReference>
<keyword evidence="8" id="KW-1185">Reference proteome</keyword>
<organism evidence="7 8">
    <name type="scientific">Prunus yedoensis var. nudiflora</name>
    <dbReference type="NCBI Taxonomy" id="2094558"/>
    <lineage>
        <taxon>Eukaryota</taxon>
        <taxon>Viridiplantae</taxon>
        <taxon>Streptophyta</taxon>
        <taxon>Embryophyta</taxon>
        <taxon>Tracheophyta</taxon>
        <taxon>Spermatophyta</taxon>
        <taxon>Magnoliopsida</taxon>
        <taxon>eudicotyledons</taxon>
        <taxon>Gunneridae</taxon>
        <taxon>Pentapetalae</taxon>
        <taxon>rosids</taxon>
        <taxon>fabids</taxon>
        <taxon>Rosales</taxon>
        <taxon>Rosaceae</taxon>
        <taxon>Amygdaloideae</taxon>
        <taxon>Amygdaleae</taxon>
        <taxon>Prunus</taxon>
    </lineage>
</organism>
<evidence type="ECO:0000313" key="7">
    <source>
        <dbReference type="EMBL" id="PQQ11992.1"/>
    </source>
</evidence>
<dbReference type="Gene3D" id="3.30.479.30">
    <property type="entry name" value="Band 7 domain"/>
    <property type="match status" value="1"/>
</dbReference>
<keyword evidence="2 5" id="KW-1003">Cell membrane</keyword>
<dbReference type="EMBL" id="PJQY01000375">
    <property type="protein sequence ID" value="PQQ11992.1"/>
    <property type="molecule type" value="Genomic_DNA"/>
</dbReference>
<keyword evidence="3" id="KW-0175">Coiled coil</keyword>
<dbReference type="Pfam" id="PF01145">
    <property type="entry name" value="Band_7"/>
    <property type="match status" value="1"/>
</dbReference>
<dbReference type="AlphaFoldDB" id="A0A314YTU7"/>
<gene>
    <name evidence="7" type="ORF">Pyn_17882</name>
</gene>